<dbReference type="PROSITE" id="PS51257">
    <property type="entry name" value="PROKAR_LIPOPROTEIN"/>
    <property type="match status" value="1"/>
</dbReference>
<evidence type="ECO:0008006" key="3">
    <source>
        <dbReference type="Google" id="ProtNLM"/>
    </source>
</evidence>
<reference evidence="1 2" key="1">
    <citation type="submission" date="2021-06" db="EMBL/GenBank/DDBJ databases">
        <authorList>
            <person name="Palmer J.M."/>
        </authorList>
    </citation>
    <scope>NUCLEOTIDE SEQUENCE [LARGE SCALE GENOMIC DNA]</scope>
    <source>
        <strain evidence="1 2">CL_MEX2019</strain>
        <tissue evidence="1">Muscle</tissue>
    </source>
</reference>
<name>A0ABU7CRI2_9TELE</name>
<gene>
    <name evidence="1" type="ORF">CHARACLAT_026617</name>
</gene>
<organism evidence="1 2">
    <name type="scientific">Characodon lateralis</name>
    <dbReference type="NCBI Taxonomy" id="208331"/>
    <lineage>
        <taxon>Eukaryota</taxon>
        <taxon>Metazoa</taxon>
        <taxon>Chordata</taxon>
        <taxon>Craniata</taxon>
        <taxon>Vertebrata</taxon>
        <taxon>Euteleostomi</taxon>
        <taxon>Actinopterygii</taxon>
        <taxon>Neopterygii</taxon>
        <taxon>Teleostei</taxon>
        <taxon>Neoteleostei</taxon>
        <taxon>Acanthomorphata</taxon>
        <taxon>Ovalentaria</taxon>
        <taxon>Atherinomorphae</taxon>
        <taxon>Cyprinodontiformes</taxon>
        <taxon>Goodeidae</taxon>
        <taxon>Characodon</taxon>
    </lineage>
</organism>
<keyword evidence="2" id="KW-1185">Reference proteome</keyword>
<proteinExistence type="predicted"/>
<comment type="caution">
    <text evidence="1">The sequence shown here is derived from an EMBL/GenBank/DDBJ whole genome shotgun (WGS) entry which is preliminary data.</text>
</comment>
<evidence type="ECO:0000313" key="1">
    <source>
        <dbReference type="EMBL" id="MED6265542.1"/>
    </source>
</evidence>
<dbReference type="EMBL" id="JAHUTJ010003237">
    <property type="protein sequence ID" value="MED6265542.1"/>
    <property type="molecule type" value="Genomic_DNA"/>
</dbReference>
<evidence type="ECO:0000313" key="2">
    <source>
        <dbReference type="Proteomes" id="UP001352852"/>
    </source>
</evidence>
<protein>
    <recommendedName>
        <fullName evidence="3">Secreted protein</fullName>
    </recommendedName>
</protein>
<dbReference type="Proteomes" id="UP001352852">
    <property type="component" value="Unassembled WGS sequence"/>
</dbReference>
<sequence length="78" mass="8472">MKLLFNFSLYLLLASLMVLFLACLYKACHFPLACLRQRGPAPLGFVPLCPVPVVFPLTTEAPPPAISVVRCAAINVTL</sequence>
<accession>A0ABU7CRI2</accession>